<reference evidence="1" key="1">
    <citation type="submission" date="2022-03" db="EMBL/GenBank/DDBJ databases">
        <authorList>
            <person name="Martin C."/>
        </authorList>
    </citation>
    <scope>NUCLEOTIDE SEQUENCE</scope>
</reference>
<protein>
    <submittedName>
        <fullName evidence="1">Uncharacterized protein</fullName>
    </submittedName>
</protein>
<dbReference type="Proteomes" id="UP000749559">
    <property type="component" value="Unassembled WGS sequence"/>
</dbReference>
<comment type="caution">
    <text evidence="1">The sequence shown here is derived from an EMBL/GenBank/DDBJ whole genome shotgun (WGS) entry which is preliminary data.</text>
</comment>
<dbReference type="InterPro" id="IPR015943">
    <property type="entry name" value="WD40/YVTN_repeat-like_dom_sf"/>
</dbReference>
<dbReference type="EMBL" id="CAIIXF020000006">
    <property type="protein sequence ID" value="CAH1787625.1"/>
    <property type="molecule type" value="Genomic_DNA"/>
</dbReference>
<feature type="non-terminal residue" evidence="1">
    <location>
        <position position="227"/>
    </location>
</feature>
<gene>
    <name evidence="1" type="ORF">OFUS_LOCUS13279</name>
</gene>
<name>A0A8S4P4C5_OWEFU</name>
<sequence length="227" mass="25047">MAITELPSSEAYFNTSLPCGTAVFVGCENGSVYVWRVAFSYFKGKEPMIVPISIFQAFNGTPVQTIAVESSVNDKDCSRIVTGSCHTLNEEKGGQGEVKLWDISELLTVQSGDELKKPVLLKMKARHEIAIALLHSDRKEWNFGIKALAYSPDNAYIAVGFGLPTYLSGAGVFLGAVVRNETLETACVIDGENYQLHYLEFDKNYSNGETYRLLISTPYTFEVCLIT</sequence>
<evidence type="ECO:0000313" key="1">
    <source>
        <dbReference type="EMBL" id="CAH1787625.1"/>
    </source>
</evidence>
<dbReference type="AlphaFoldDB" id="A0A8S4P4C5"/>
<dbReference type="SUPFAM" id="SSF50978">
    <property type="entry name" value="WD40 repeat-like"/>
    <property type="match status" value="1"/>
</dbReference>
<keyword evidence="2" id="KW-1185">Reference proteome</keyword>
<dbReference type="InterPro" id="IPR036322">
    <property type="entry name" value="WD40_repeat_dom_sf"/>
</dbReference>
<evidence type="ECO:0000313" key="2">
    <source>
        <dbReference type="Proteomes" id="UP000749559"/>
    </source>
</evidence>
<proteinExistence type="predicted"/>
<organism evidence="1 2">
    <name type="scientific">Owenia fusiformis</name>
    <name type="common">Polychaete worm</name>
    <dbReference type="NCBI Taxonomy" id="6347"/>
    <lineage>
        <taxon>Eukaryota</taxon>
        <taxon>Metazoa</taxon>
        <taxon>Spiralia</taxon>
        <taxon>Lophotrochozoa</taxon>
        <taxon>Annelida</taxon>
        <taxon>Polychaeta</taxon>
        <taxon>Sedentaria</taxon>
        <taxon>Canalipalpata</taxon>
        <taxon>Sabellida</taxon>
        <taxon>Oweniida</taxon>
        <taxon>Oweniidae</taxon>
        <taxon>Owenia</taxon>
    </lineage>
</organism>
<accession>A0A8S4P4C5</accession>
<dbReference type="Gene3D" id="2.130.10.10">
    <property type="entry name" value="YVTN repeat-like/Quinoprotein amine dehydrogenase"/>
    <property type="match status" value="1"/>
</dbReference>